<dbReference type="EMBL" id="JBDYKN010000010">
    <property type="protein sequence ID" value="MEP7730158.1"/>
    <property type="molecule type" value="Genomic_DNA"/>
</dbReference>
<dbReference type="GO" id="GO:0005737">
    <property type="term" value="C:cytoplasm"/>
    <property type="evidence" value="ECO:0007669"/>
    <property type="project" value="UniProtKB-SubCell"/>
</dbReference>
<keyword evidence="3" id="KW-0443">Lipid metabolism</keyword>
<dbReference type="RefSeq" id="WP_112136497.1">
    <property type="nucleotide sequence ID" value="NZ_CP016181.1"/>
</dbReference>
<evidence type="ECO:0000256" key="1">
    <source>
        <dbReference type="ARBA" id="ARBA00022450"/>
    </source>
</evidence>
<keyword evidence="3" id="KW-0963">Cytoplasm</keyword>
<keyword evidence="3" id="KW-0444">Lipid biosynthesis</keyword>
<feature type="modified residue" description="O-(pantetheine 4'-phosphoryl)serine" evidence="3">
    <location>
        <position position="41"/>
    </location>
</feature>
<evidence type="ECO:0000313" key="7">
    <source>
        <dbReference type="Proteomes" id="UP000249898"/>
    </source>
</evidence>
<name>A0A2Z4PQ82_9GAMM</name>
<keyword evidence="8" id="KW-1185">Reference proteome</keyword>
<comment type="subcellular location">
    <subcellularLocation>
        <location evidence="3">Cytoplasm</location>
    </subcellularLocation>
</comment>
<keyword evidence="3" id="KW-0276">Fatty acid metabolism</keyword>
<dbReference type="NCBIfam" id="NF003757">
    <property type="entry name" value="PRK05350.1"/>
    <property type="match status" value="1"/>
</dbReference>
<dbReference type="OrthoDB" id="3392378at2"/>
<dbReference type="HAMAP" id="MF_01217">
    <property type="entry name" value="Acyl_carrier"/>
    <property type="match status" value="1"/>
</dbReference>
<dbReference type="UniPathway" id="UPA00094"/>
<gene>
    <name evidence="3" type="primary">acpP</name>
    <name evidence="5" type="ORF">A8139_06065</name>
    <name evidence="6" type="ORF">ABKW32_11915</name>
</gene>
<proteinExistence type="inferred from homology"/>
<keyword evidence="3" id="KW-0275">Fatty acid biosynthesis</keyword>
<evidence type="ECO:0000313" key="5">
    <source>
        <dbReference type="EMBL" id="AWX99606.1"/>
    </source>
</evidence>
<dbReference type="InterPro" id="IPR009081">
    <property type="entry name" value="PP-bd_ACP"/>
</dbReference>
<dbReference type="SUPFAM" id="SSF47336">
    <property type="entry name" value="ACP-like"/>
    <property type="match status" value="1"/>
</dbReference>
<dbReference type="Pfam" id="PF00550">
    <property type="entry name" value="PP-binding"/>
    <property type="match status" value="1"/>
</dbReference>
<dbReference type="AlphaFoldDB" id="A0A2Z4PQ82"/>
<dbReference type="InterPro" id="IPR036736">
    <property type="entry name" value="ACP-like_sf"/>
</dbReference>
<evidence type="ECO:0000256" key="3">
    <source>
        <dbReference type="HAMAP-Rule" id="MF_01217"/>
    </source>
</evidence>
<comment type="PTM">
    <text evidence="3">4'-phosphopantetheine is transferred from CoA to a specific serine of apo-ACP by AcpS. This modification is essential for activity because fatty acids are bound in thioester linkage to the sulfhydryl of the prosthetic group.</text>
</comment>
<dbReference type="InterPro" id="IPR003231">
    <property type="entry name" value="ACP"/>
</dbReference>
<evidence type="ECO:0000259" key="4">
    <source>
        <dbReference type="PROSITE" id="PS50075"/>
    </source>
</evidence>
<keyword evidence="2 3" id="KW-0597">Phosphoprotein</keyword>
<comment type="similarity">
    <text evidence="3">Belongs to the acyl carrier protein (ACP) family.</text>
</comment>
<dbReference type="GO" id="GO:0000036">
    <property type="term" value="F:acyl carrier activity"/>
    <property type="evidence" value="ECO:0007669"/>
    <property type="project" value="UniProtKB-UniRule"/>
</dbReference>
<reference evidence="5 7" key="1">
    <citation type="submission" date="2016-06" db="EMBL/GenBank/DDBJ databases">
        <title>The sequenced genome of the ice-adhering bacterium Marinomonas primoryensis, from Antarctica.</title>
        <authorList>
            <person name="Graham L."/>
            <person name="Vance T.D.R."/>
            <person name="Davies P.L."/>
        </authorList>
    </citation>
    <scope>NUCLEOTIDE SEQUENCE [LARGE SCALE GENOMIC DNA]</scope>
    <source>
        <strain evidence="5 7">AceL</strain>
    </source>
</reference>
<protein>
    <recommendedName>
        <fullName evidence="3">Acyl carrier protein</fullName>
        <shortName evidence="3">ACP</shortName>
    </recommendedName>
</protein>
<evidence type="ECO:0000256" key="2">
    <source>
        <dbReference type="ARBA" id="ARBA00022553"/>
    </source>
</evidence>
<sequence>MSSINQDVFDKVSGVLQELFELSAENIHPSSNLYQDLDIDSIDAVDLVVELKKMTGKKINPEDFKSVRTVEDVVIAVEKLFV</sequence>
<dbReference type="Gene3D" id="1.10.1200.10">
    <property type="entry name" value="ACP-like"/>
    <property type="match status" value="1"/>
</dbReference>
<dbReference type="PROSITE" id="PS50075">
    <property type="entry name" value="CARRIER"/>
    <property type="match status" value="1"/>
</dbReference>
<dbReference type="EMBL" id="CP016181">
    <property type="protein sequence ID" value="AWX99606.1"/>
    <property type="molecule type" value="Genomic_DNA"/>
</dbReference>
<keyword evidence="1 3" id="KW-0596">Phosphopantetheine</keyword>
<dbReference type="Proteomes" id="UP001471651">
    <property type="component" value="Unassembled WGS sequence"/>
</dbReference>
<reference evidence="6 8" key="2">
    <citation type="submission" date="2024-05" db="EMBL/GenBank/DDBJ databases">
        <authorList>
            <person name="Busch G.E."/>
            <person name="Sharma I."/>
        </authorList>
    </citation>
    <scope>NUCLEOTIDE SEQUENCE [LARGE SCALE GENOMIC DNA]</scope>
    <source>
        <strain evidence="6 8">23GB23</strain>
    </source>
</reference>
<dbReference type="Proteomes" id="UP000249898">
    <property type="component" value="Chromosome"/>
</dbReference>
<accession>A0A2Z4PQ82</accession>
<comment type="pathway">
    <text evidence="3">Lipid metabolism; fatty acid biosynthesis.</text>
</comment>
<evidence type="ECO:0000313" key="6">
    <source>
        <dbReference type="EMBL" id="MEP7730158.1"/>
    </source>
</evidence>
<comment type="function">
    <text evidence="3">Carrier of the growing fatty acid chain in fatty acid biosynthesis.</text>
</comment>
<evidence type="ECO:0000313" key="8">
    <source>
        <dbReference type="Proteomes" id="UP001471651"/>
    </source>
</evidence>
<feature type="domain" description="Carrier" evidence="4">
    <location>
        <begin position="6"/>
        <end position="81"/>
    </location>
</feature>
<organism evidence="5 7">
    <name type="scientific">Marinomonas primoryensis</name>
    <dbReference type="NCBI Taxonomy" id="178399"/>
    <lineage>
        <taxon>Bacteria</taxon>
        <taxon>Pseudomonadati</taxon>
        <taxon>Pseudomonadota</taxon>
        <taxon>Gammaproteobacteria</taxon>
        <taxon>Oceanospirillales</taxon>
        <taxon>Oceanospirillaceae</taxon>
        <taxon>Marinomonas</taxon>
    </lineage>
</organism>